<dbReference type="PROSITE" id="PS51432">
    <property type="entry name" value="AP_NUCLEASE_F2_4"/>
    <property type="match status" value="1"/>
</dbReference>
<dbReference type="InterPro" id="IPR001719">
    <property type="entry name" value="AP_endonuc_2"/>
</dbReference>
<dbReference type="GO" id="GO:0008833">
    <property type="term" value="F:deoxyribonuclease IV (phage-T4-induced) activity"/>
    <property type="evidence" value="ECO:0007669"/>
    <property type="project" value="UniProtKB-UniRule"/>
</dbReference>
<feature type="binding site" evidence="7">
    <location>
        <position position="213"/>
    </location>
    <ligand>
        <name>Zn(2+)</name>
        <dbReference type="ChEBI" id="CHEBI:29105"/>
        <label>2</label>
    </ligand>
</feature>
<comment type="cofactor">
    <cofactor evidence="7">
        <name>Zn(2+)</name>
        <dbReference type="ChEBI" id="CHEBI:29105"/>
    </cofactor>
    <text evidence="7">Binds 3 Zn(2+) ions.</text>
</comment>
<evidence type="ECO:0000256" key="3">
    <source>
        <dbReference type="ARBA" id="ARBA00022763"/>
    </source>
</evidence>
<feature type="binding site" evidence="7">
    <location>
        <position position="179"/>
    </location>
    <ligand>
        <name>Zn(2+)</name>
        <dbReference type="ChEBI" id="CHEBI:29105"/>
        <label>3</label>
    </ligand>
</feature>
<dbReference type="InterPro" id="IPR036237">
    <property type="entry name" value="Xyl_isomerase-like_sf"/>
</dbReference>
<evidence type="ECO:0000313" key="9">
    <source>
        <dbReference type="EMBL" id="OGK65002.1"/>
    </source>
</evidence>
<proteinExistence type="inferred from homology"/>
<dbReference type="PROSITE" id="PS00731">
    <property type="entry name" value="AP_NUCLEASE_F2_3"/>
    <property type="match status" value="1"/>
</dbReference>
<sequence length="280" mass="30814">MIFGGHVSIAGGLEKAIGRGEKEGFEVIQTFASSPRSFTVTNYTNDQITAFNQAMKASRVVKQLFFHGIYLLNLASSKEYLVNLSVKSLVEYLNFGAKINCTGTIFHVGSSKEQSFDEVKNQVAQAIKKVLETTPKDQLLIIESAAGAGNVIGNSLDELAQLFNQVDSTRLKVCLDTQHLWASGVNVADKAIFGNWLKQFDQQIGIQNLVCMHANDSKTEFNSKRDRHENIGQGLIGRAGFQNILSQSVLKNIPFIMEVPGIKGEGPDRENLKILHNLSL</sequence>
<dbReference type="InterPro" id="IPR013022">
    <property type="entry name" value="Xyl_isomerase-like_TIM-brl"/>
</dbReference>
<evidence type="ECO:0000256" key="7">
    <source>
        <dbReference type="HAMAP-Rule" id="MF_00152"/>
    </source>
</evidence>
<feature type="binding site" evidence="7">
    <location>
        <position position="67"/>
    </location>
    <ligand>
        <name>Zn(2+)</name>
        <dbReference type="ChEBI" id="CHEBI:29105"/>
        <label>1</label>
    </ligand>
</feature>
<feature type="binding site" evidence="7">
    <location>
        <position position="143"/>
    </location>
    <ligand>
        <name>Zn(2+)</name>
        <dbReference type="ChEBI" id="CHEBI:29105"/>
        <label>2</label>
    </ligand>
</feature>
<feature type="domain" description="Xylose isomerase-like TIM barrel" evidence="8">
    <location>
        <begin position="22"/>
        <end position="271"/>
    </location>
</feature>
<dbReference type="GO" id="GO:0006284">
    <property type="term" value="P:base-excision repair"/>
    <property type="evidence" value="ECO:0007669"/>
    <property type="project" value="TreeGrafter"/>
</dbReference>
<dbReference type="CDD" id="cd00019">
    <property type="entry name" value="AP2Ec"/>
    <property type="match status" value="1"/>
</dbReference>
<feature type="binding site" evidence="7">
    <location>
        <position position="258"/>
    </location>
    <ligand>
        <name>Zn(2+)</name>
        <dbReference type="ChEBI" id="CHEBI:29105"/>
        <label>2</label>
    </ligand>
</feature>
<organism evidence="9 10">
    <name type="scientific">Candidatus Roizmanbacteria bacterium RIFOXYA1_FULL_41_12</name>
    <dbReference type="NCBI Taxonomy" id="1802082"/>
    <lineage>
        <taxon>Bacteria</taxon>
        <taxon>Candidatus Roizmaniibacteriota</taxon>
    </lineage>
</organism>
<dbReference type="EC" id="3.1.21.2" evidence="7"/>
<dbReference type="EMBL" id="MGBG01000013">
    <property type="protein sequence ID" value="OGK65002.1"/>
    <property type="molecule type" value="Genomic_DNA"/>
</dbReference>
<dbReference type="GO" id="GO:0008270">
    <property type="term" value="F:zinc ion binding"/>
    <property type="evidence" value="ECO:0007669"/>
    <property type="project" value="UniProtKB-UniRule"/>
</dbReference>
<comment type="caution">
    <text evidence="9">The sequence shown here is derived from an EMBL/GenBank/DDBJ whole genome shotgun (WGS) entry which is preliminary data.</text>
</comment>
<dbReference type="Pfam" id="PF01261">
    <property type="entry name" value="AP_endonuc_2"/>
    <property type="match status" value="1"/>
</dbReference>
<evidence type="ECO:0000256" key="2">
    <source>
        <dbReference type="ARBA" id="ARBA00022723"/>
    </source>
</evidence>
<keyword evidence="3 7" id="KW-0227">DNA damage</keyword>
<dbReference type="SMART" id="SM00518">
    <property type="entry name" value="AP2Ec"/>
    <property type="match status" value="1"/>
</dbReference>
<keyword evidence="6 7" id="KW-0234">DNA repair</keyword>
<evidence type="ECO:0000313" key="10">
    <source>
        <dbReference type="Proteomes" id="UP000178450"/>
    </source>
</evidence>
<feature type="binding site" evidence="7">
    <location>
        <position position="228"/>
    </location>
    <ligand>
        <name>Zn(2+)</name>
        <dbReference type="ChEBI" id="CHEBI:29105"/>
        <label>3</label>
    </ligand>
</feature>
<protein>
    <recommendedName>
        <fullName evidence="7">Probable endonuclease 4</fullName>
        <ecNumber evidence="7">3.1.21.2</ecNumber>
    </recommendedName>
    <alternativeName>
        <fullName evidence="7">Endodeoxyribonuclease IV</fullName>
    </alternativeName>
    <alternativeName>
        <fullName evidence="7">Endonuclease IV</fullName>
    </alternativeName>
</protein>
<dbReference type="GO" id="GO:0003906">
    <property type="term" value="F:DNA-(apurinic or apyrimidinic site) endonuclease activity"/>
    <property type="evidence" value="ECO:0007669"/>
    <property type="project" value="TreeGrafter"/>
</dbReference>
<keyword evidence="7" id="KW-0255">Endonuclease</keyword>
<feature type="binding site" evidence="7">
    <location>
        <position position="176"/>
    </location>
    <ligand>
        <name>Zn(2+)</name>
        <dbReference type="ChEBI" id="CHEBI:29105"/>
        <label>2</label>
    </ligand>
</feature>
<dbReference type="GO" id="GO:0008081">
    <property type="term" value="F:phosphoric diester hydrolase activity"/>
    <property type="evidence" value="ECO:0007669"/>
    <property type="project" value="TreeGrafter"/>
</dbReference>
<evidence type="ECO:0000256" key="5">
    <source>
        <dbReference type="ARBA" id="ARBA00022833"/>
    </source>
</evidence>
<feature type="binding site" evidence="7">
    <location>
        <position position="226"/>
    </location>
    <ligand>
        <name>Zn(2+)</name>
        <dbReference type="ChEBI" id="CHEBI:29105"/>
        <label>3</label>
    </ligand>
</feature>
<evidence type="ECO:0000256" key="6">
    <source>
        <dbReference type="ARBA" id="ARBA00023204"/>
    </source>
</evidence>
<comment type="similarity">
    <text evidence="1 7">Belongs to the AP endonuclease 2 family.</text>
</comment>
<dbReference type="AlphaFoldDB" id="A0A1F7KAX1"/>
<evidence type="ECO:0000256" key="1">
    <source>
        <dbReference type="ARBA" id="ARBA00005340"/>
    </source>
</evidence>
<gene>
    <name evidence="7" type="primary">nfo</name>
    <name evidence="9" type="ORF">A2209_04925</name>
</gene>
<evidence type="ECO:0000259" key="8">
    <source>
        <dbReference type="Pfam" id="PF01261"/>
    </source>
</evidence>
<accession>A0A1F7KAX1</accession>
<comment type="catalytic activity">
    <reaction evidence="7">
        <text>Endonucleolytic cleavage to 5'-phosphooligonucleotide end-products.</text>
        <dbReference type="EC" id="3.1.21.2"/>
    </reaction>
</comment>
<evidence type="ECO:0000256" key="4">
    <source>
        <dbReference type="ARBA" id="ARBA00022801"/>
    </source>
</evidence>
<keyword evidence="4 7" id="KW-0378">Hydrolase</keyword>
<keyword evidence="5 7" id="KW-0862">Zinc</keyword>
<dbReference type="GO" id="GO:0003677">
    <property type="term" value="F:DNA binding"/>
    <property type="evidence" value="ECO:0007669"/>
    <property type="project" value="InterPro"/>
</dbReference>
<keyword evidence="7" id="KW-0540">Nuclease</keyword>
<dbReference type="NCBIfam" id="TIGR00587">
    <property type="entry name" value="nfo"/>
    <property type="match status" value="1"/>
</dbReference>
<dbReference type="Proteomes" id="UP000178450">
    <property type="component" value="Unassembled WGS sequence"/>
</dbReference>
<dbReference type="PANTHER" id="PTHR21445:SF0">
    <property type="entry name" value="APURINIC-APYRIMIDINIC ENDONUCLEASE"/>
    <property type="match status" value="1"/>
</dbReference>
<feature type="binding site" evidence="7">
    <location>
        <position position="107"/>
    </location>
    <ligand>
        <name>Zn(2+)</name>
        <dbReference type="ChEBI" id="CHEBI:29105"/>
        <label>1</label>
    </ligand>
</feature>
<name>A0A1F7KAX1_9BACT</name>
<reference evidence="9 10" key="1">
    <citation type="journal article" date="2016" name="Nat. Commun.">
        <title>Thousands of microbial genomes shed light on interconnected biogeochemical processes in an aquifer system.</title>
        <authorList>
            <person name="Anantharaman K."/>
            <person name="Brown C.T."/>
            <person name="Hug L.A."/>
            <person name="Sharon I."/>
            <person name="Castelle C.J."/>
            <person name="Probst A.J."/>
            <person name="Thomas B.C."/>
            <person name="Singh A."/>
            <person name="Wilkins M.J."/>
            <person name="Karaoz U."/>
            <person name="Brodie E.L."/>
            <person name="Williams K.H."/>
            <person name="Hubbard S.S."/>
            <person name="Banfield J.F."/>
        </authorList>
    </citation>
    <scope>NUCLEOTIDE SEQUENCE [LARGE SCALE GENOMIC DNA]</scope>
</reference>
<dbReference type="HAMAP" id="MF_00152">
    <property type="entry name" value="Nfo"/>
    <property type="match status" value="1"/>
</dbReference>
<comment type="function">
    <text evidence="7">Endonuclease IV plays a role in DNA repair. It cleaves phosphodiester bonds at apurinic or apyrimidinic (AP) sites, generating a 3'-hydroxyl group and a 5'-terminal sugar phosphate.</text>
</comment>
<dbReference type="PROSITE" id="PS00729">
    <property type="entry name" value="AP_NUCLEASE_F2_1"/>
    <property type="match status" value="1"/>
</dbReference>
<dbReference type="Gene3D" id="3.20.20.150">
    <property type="entry name" value="Divalent-metal-dependent TIM barrel enzymes"/>
    <property type="match status" value="1"/>
</dbReference>
<dbReference type="PANTHER" id="PTHR21445">
    <property type="entry name" value="ENDONUCLEASE IV ENDODEOXYRIBONUCLEASE IV"/>
    <property type="match status" value="1"/>
</dbReference>
<dbReference type="SUPFAM" id="SSF51658">
    <property type="entry name" value="Xylose isomerase-like"/>
    <property type="match status" value="1"/>
</dbReference>
<dbReference type="InterPro" id="IPR018246">
    <property type="entry name" value="AP_endonuc_F2_Zn_BS"/>
</dbReference>
<feature type="binding site" evidence="7">
    <location>
        <position position="143"/>
    </location>
    <ligand>
        <name>Zn(2+)</name>
        <dbReference type="ChEBI" id="CHEBI:29105"/>
        <label>1</label>
    </ligand>
</feature>
<keyword evidence="2 7" id="KW-0479">Metal-binding</keyword>